<dbReference type="PANTHER" id="PTHR37690">
    <property type="entry name" value="CHORISMATE DEHYDRATASE"/>
    <property type="match status" value="1"/>
</dbReference>
<dbReference type="UniPathway" id="UPA00079"/>
<organism evidence="5 6">
    <name type="scientific">Selenomonas bovis</name>
    <dbReference type="NCBI Taxonomy" id="416586"/>
    <lineage>
        <taxon>Bacteria</taxon>
        <taxon>Bacillati</taxon>
        <taxon>Bacillota</taxon>
        <taxon>Negativicutes</taxon>
        <taxon>Selenomonadales</taxon>
        <taxon>Selenomonadaceae</taxon>
        <taxon>Selenomonas</taxon>
    </lineage>
</organism>
<protein>
    <recommendedName>
        <fullName evidence="4">Chorismate dehydratase</fullName>
        <ecNumber evidence="4">4.2.1.151</ecNumber>
    </recommendedName>
    <alternativeName>
        <fullName evidence="4">Menaquinone biosynthetic enzyme MqnA</fullName>
    </alternativeName>
</protein>
<evidence type="ECO:0000256" key="2">
    <source>
        <dbReference type="ARBA" id="ARBA00022428"/>
    </source>
</evidence>
<gene>
    <name evidence="4" type="primary">mqnA</name>
    <name evidence="5" type="ORF">HF878_10195</name>
</gene>
<comment type="caution">
    <text evidence="5">The sequence shown here is derived from an EMBL/GenBank/DDBJ whole genome shotgun (WGS) entry which is preliminary data.</text>
</comment>
<dbReference type="SUPFAM" id="SSF53850">
    <property type="entry name" value="Periplasmic binding protein-like II"/>
    <property type="match status" value="1"/>
</dbReference>
<dbReference type="EMBL" id="JABAFA010000062">
    <property type="protein sequence ID" value="NMD99817.1"/>
    <property type="molecule type" value="Genomic_DNA"/>
</dbReference>
<dbReference type="Pfam" id="PF02621">
    <property type="entry name" value="VitK2_biosynth"/>
    <property type="match status" value="1"/>
</dbReference>
<keyword evidence="3 4" id="KW-0456">Lyase</keyword>
<comment type="similarity">
    <text evidence="4">Belongs to the MqnA/MqnD family. MqnA subfamily.</text>
</comment>
<comment type="pathway">
    <text evidence="1 4">Quinol/quinone metabolism; menaquinone biosynthesis.</text>
</comment>
<dbReference type="GO" id="GO:0016836">
    <property type="term" value="F:hydro-lyase activity"/>
    <property type="evidence" value="ECO:0007669"/>
    <property type="project" value="UniProtKB-UniRule"/>
</dbReference>
<reference evidence="5 6" key="1">
    <citation type="submission" date="2020-04" db="EMBL/GenBank/DDBJ databases">
        <authorList>
            <person name="Hitch T.C.A."/>
            <person name="Wylensek D."/>
            <person name="Clavel T."/>
        </authorList>
    </citation>
    <scope>NUCLEOTIDE SEQUENCE [LARGE SCALE GENOMIC DNA]</scope>
    <source>
        <strain evidence="5 6">PG-130-P53-12</strain>
    </source>
</reference>
<dbReference type="GO" id="GO:0009234">
    <property type="term" value="P:menaquinone biosynthetic process"/>
    <property type="evidence" value="ECO:0007669"/>
    <property type="project" value="UniProtKB-UniRule"/>
</dbReference>
<name>A0A848BF54_9FIRM</name>
<dbReference type="EC" id="4.2.1.151" evidence="4"/>
<accession>A0A848BF54</accession>
<dbReference type="CDD" id="cd13634">
    <property type="entry name" value="PBP2_Sco4506"/>
    <property type="match status" value="1"/>
</dbReference>
<dbReference type="Proteomes" id="UP000543804">
    <property type="component" value="Unassembled WGS sequence"/>
</dbReference>
<comment type="catalytic activity">
    <reaction evidence="4">
        <text>chorismate = 3-[(1-carboxyvinyl)-oxy]benzoate + H2O</text>
        <dbReference type="Rhea" id="RHEA:40051"/>
        <dbReference type="ChEBI" id="CHEBI:15377"/>
        <dbReference type="ChEBI" id="CHEBI:29748"/>
        <dbReference type="ChEBI" id="CHEBI:76981"/>
        <dbReference type="EC" id="4.2.1.151"/>
    </reaction>
</comment>
<evidence type="ECO:0000256" key="3">
    <source>
        <dbReference type="ARBA" id="ARBA00023239"/>
    </source>
</evidence>
<dbReference type="HAMAP" id="MF_00995">
    <property type="entry name" value="MqnA"/>
    <property type="match status" value="1"/>
</dbReference>
<evidence type="ECO:0000256" key="4">
    <source>
        <dbReference type="HAMAP-Rule" id="MF_00995"/>
    </source>
</evidence>
<dbReference type="InterPro" id="IPR030868">
    <property type="entry name" value="MqnA"/>
</dbReference>
<evidence type="ECO:0000256" key="1">
    <source>
        <dbReference type="ARBA" id="ARBA00004863"/>
    </source>
</evidence>
<dbReference type="InterPro" id="IPR003773">
    <property type="entry name" value="Menaquinone_biosynth"/>
</dbReference>
<dbReference type="RefSeq" id="WP_031585359.1">
    <property type="nucleotide sequence ID" value="NZ_DBGAXS010000091.1"/>
</dbReference>
<dbReference type="AlphaFoldDB" id="A0A848BF54"/>
<keyword evidence="2 4" id="KW-0474">Menaquinone biosynthesis</keyword>
<dbReference type="PANTHER" id="PTHR37690:SF1">
    <property type="entry name" value="CHORISMATE DEHYDRATASE"/>
    <property type="match status" value="1"/>
</dbReference>
<evidence type="ECO:0000313" key="6">
    <source>
        <dbReference type="Proteomes" id="UP000543804"/>
    </source>
</evidence>
<keyword evidence="6" id="KW-1185">Reference proteome</keyword>
<sequence length="279" mass="30559">MPEPLPRVGHIDFLNVLPLAYGYAHGGADGLAIERGVPAVLNSDLIAGRLDVSNVSSILYARHADKLRILRGPCVSTDGAVESILLLSRKPIEEIEDDRIALTAKSATSHALLKIILRSGYGAVPTYNVQSLSVEHPIPEDATAALFIGDDALYLYHHASPSLYVYDLGAEWKKLTGKKMVYALWVASRRFAEQDAAALTRVSRAVRESFAYGLAHKDAAIRSVLGEKPFTYEELDHYLGGVIHWDLTEEYLDGLRTFYELAARTGLIEKAPELVFAGA</sequence>
<dbReference type="Gene3D" id="3.40.190.10">
    <property type="entry name" value="Periplasmic binding protein-like II"/>
    <property type="match status" value="2"/>
</dbReference>
<evidence type="ECO:0000313" key="5">
    <source>
        <dbReference type="EMBL" id="NMD99817.1"/>
    </source>
</evidence>
<comment type="function">
    <text evidence="4">Catalyzes the dehydration of chorismate into 3-[(1-carboxyvinyl)oxy]benzoate, a step in the biosynthesis of menaquinone (MK, vitamin K2).</text>
</comment>
<proteinExistence type="inferred from homology"/>